<evidence type="ECO:0000313" key="5">
    <source>
        <dbReference type="Proteomes" id="UP000515152"/>
    </source>
</evidence>
<gene>
    <name evidence="6" type="primary">urb1</name>
</gene>
<evidence type="ECO:0000259" key="3">
    <source>
        <dbReference type="Pfam" id="PF16201"/>
    </source>
</evidence>
<dbReference type="InterPro" id="IPR021714">
    <property type="entry name" value="URB1_N"/>
</dbReference>
<dbReference type="OrthoDB" id="72892at2759"/>
<feature type="domain" description="URB1 central HEAT repeat" evidence="4">
    <location>
        <begin position="635"/>
        <end position="727"/>
    </location>
</feature>
<keyword evidence="5" id="KW-1185">Reference proteome</keyword>
<name>A0A6P8FR54_CLUHA</name>
<dbReference type="InterPro" id="IPR032436">
    <property type="entry name" value="URB1_C"/>
</dbReference>
<feature type="region of interest" description="Disordered" evidence="1">
    <location>
        <begin position="521"/>
        <end position="544"/>
    </location>
</feature>
<evidence type="ECO:0000313" key="6">
    <source>
        <dbReference type="RefSeq" id="XP_031428894.1"/>
    </source>
</evidence>
<accession>A0A6P8FR54</accession>
<evidence type="ECO:0000256" key="1">
    <source>
        <dbReference type="SAM" id="MobiDB-lite"/>
    </source>
</evidence>
<feature type="domain" description="URB1 C-terminal" evidence="3">
    <location>
        <begin position="1678"/>
        <end position="1867"/>
    </location>
</feature>
<evidence type="ECO:0000259" key="2">
    <source>
        <dbReference type="Pfam" id="PF11707"/>
    </source>
</evidence>
<proteinExistence type="predicted"/>
<dbReference type="Proteomes" id="UP000515152">
    <property type="component" value="Chromosome 9"/>
</dbReference>
<dbReference type="CTD" id="9875"/>
<feature type="region of interest" description="Disordered" evidence="1">
    <location>
        <begin position="2083"/>
        <end position="2104"/>
    </location>
</feature>
<dbReference type="Pfam" id="PF11707">
    <property type="entry name" value="Npa1"/>
    <property type="match status" value="1"/>
</dbReference>
<organism evidence="5 6">
    <name type="scientific">Clupea harengus</name>
    <name type="common">Atlantic herring</name>
    <dbReference type="NCBI Taxonomy" id="7950"/>
    <lineage>
        <taxon>Eukaryota</taxon>
        <taxon>Metazoa</taxon>
        <taxon>Chordata</taxon>
        <taxon>Craniata</taxon>
        <taxon>Vertebrata</taxon>
        <taxon>Euteleostomi</taxon>
        <taxon>Actinopterygii</taxon>
        <taxon>Neopterygii</taxon>
        <taxon>Teleostei</taxon>
        <taxon>Clupei</taxon>
        <taxon>Clupeiformes</taxon>
        <taxon>Clupeoidei</taxon>
        <taxon>Clupeidae</taxon>
        <taxon>Clupea</taxon>
    </lineage>
</organism>
<dbReference type="InterPro" id="IPR059018">
    <property type="entry name" value="HEAT_URB1"/>
</dbReference>
<protein>
    <submittedName>
        <fullName evidence="6">Nucleolar pre-ribosomal-associated protein 1</fullName>
    </submittedName>
</protein>
<dbReference type="Pfam" id="PF26140">
    <property type="entry name" value="HEAT_URB1"/>
    <property type="match status" value="1"/>
</dbReference>
<feature type="region of interest" description="Disordered" evidence="1">
    <location>
        <begin position="2032"/>
        <end position="2062"/>
    </location>
</feature>
<evidence type="ECO:0000259" key="4">
    <source>
        <dbReference type="Pfam" id="PF26140"/>
    </source>
</evidence>
<feature type="compositionally biased region" description="Basic and acidic residues" evidence="1">
    <location>
        <begin position="521"/>
        <end position="537"/>
    </location>
</feature>
<dbReference type="PANTHER" id="PTHR13500:SF0">
    <property type="entry name" value="NUCLEOLAR PRE-RIBOSOMAL-ASSOCIATED PROTEIN 1"/>
    <property type="match status" value="1"/>
</dbReference>
<dbReference type="RefSeq" id="XP_031428894.1">
    <property type="nucleotide sequence ID" value="XM_031573034.1"/>
</dbReference>
<reference evidence="6" key="1">
    <citation type="submission" date="2025-08" db="UniProtKB">
        <authorList>
            <consortium name="RefSeq"/>
        </authorList>
    </citation>
    <scope>IDENTIFICATION</scope>
</reference>
<dbReference type="KEGG" id="char:105909255"/>
<dbReference type="GO" id="GO:0000466">
    <property type="term" value="P:maturation of 5.8S rRNA from tricistronic rRNA transcript (SSU-rRNA, 5.8S rRNA, LSU-rRNA)"/>
    <property type="evidence" value="ECO:0007669"/>
    <property type="project" value="TreeGrafter"/>
</dbReference>
<dbReference type="Pfam" id="PF16201">
    <property type="entry name" value="NopRA1"/>
    <property type="match status" value="1"/>
</dbReference>
<sequence length="2290" mass="253808">MSKKRQIKDKGVPQTPAKVAKKDPLEFNGTVFKTMLKDPTTVKKGLDTFIKAAQKLPCADIFDVVEGYIRISAECTEILKLLEEENKVEHKMVLVLQSLEVILLRIASDLSHFSIVGSTIVRKIASTHMKLLQTFLHSENSRFVRQCLTFMAAMVSQGPESAREVFSQLHFGKALSGLAQRRDKTGRPDVRMVYIQFSISFLLSGDNSTIGQLLETKDFLANILSSGIKEDRISLVNLILATLQSKVVQNKAISKTQKVRFFTPAVLSNIASLYRWNGIVDSEIDGHESRTPEEAGKIVVREQVHSFLLDLCCSRKHGLSFHDQSLGTVGRAGNIVLLQFLVGLKDSTKDDLISELVVSILKSSPDVLARYLKESVHSYIPRPKSAWQDNISLLKKIYEAQPEVSKAFQTREFIPLPRLLTMVMVTSLPTVCNKAFFTQGLNCKNTVVQHTALSMASFILKRALKNVEHCLDKSVWQCSDIYTPAIMEDFVQLYREALSKVLPDMTSVVYQWQLLTKKEKGAGDGGKVKEEEKKKEESEEMLTESHGGDETQVILLKAVILQVMCLYQRVVPHLVSQSRFDFSKLLKGIVTEKGMKEEVPPILQYQILQLALELPASKFSWFRVQDTSDSESAGGEKSVFYLLLKMFASSNTSHLKTSTRMLVLKVLKDSGVFEHTWRELDLWLDHLACLEPSDQEPIIQFLDRVLVKLLCNPHKYTDKAAGLVQEAAYLQASLSGQDGDAVSIPISHIDDVLDMVDVIMEGSEGEIEQLGPALTDDLIMQSFPFSAIVPAVLEARNDLPATSKEEKGVLYEYLSAVLCDVLHWQRDPLPLCLTLQQYDKELHSSAEAKGPPHPSVVELHHYYSKWLPQSSQETLFMSSETDSGAPSPAGFSAVMRAAYSQGPTALLQDTLRQSAEESLSSLELLRFPNTVCQLLLYIRSTVESLSSLPKGTGVSVVERLMEVLKAVVLKLQSFETVEPKAMEGQEGEDLFLEVGAGGKDNKDEVCLTVLKSIFKHPCLEQWFFALELGTLPAHSLNPVQLKRLCAQFSGGILSLLQATIGTLSQLGALDLIGGYLSAVQRALLKELEEVAEKPDAKCHAEESLALKALLALHKHMEVAGLKEVVSALLLLPKESLVVATVATGNGDCDVIKEESRSQLSVYGAVALQVLTESLSQDGALYLSRAHLCGLATLLTSCRSAALEDFFLQALTSDPGSGKLVQTDVLLYCAQTGGGADSSSTQAVGSLLLQNCSTHRLRFELWCLETEGLWEEAPHSQAVLTLLSSYLKVAAREDPARPFEVRTAVLTALKKTLLGPLWSAMLGAEEGETLGLLVEVLSNLIKLAAEASDVLSLMPDLIAILQKPQSYARWQLADAISTKLEDSSELLESWRKSQLSAALRWLVASYSSCKEKESAHLDQEETVLQRLEGLAKMSPEHVAASDWNSFVKSGLKYRYTHHALLSTLTSIVDLLYGDPDPPKALLPLATIHMMSSSHSLFLPAMLGTEDDPCSSAQTKEALISLSLALVKRCPSLCEMRHFVVLLGAYGATLSTADQKLLLLLQEYEKNDFSLVEFQSLLWGSAAVEHHKTRKSMGPSLWQQPSSEELLALLNPARMLRTVSHFPQQRRILPQDGKELIYKGEGELDLADLYDPCFLLPLFSAMLRPESVIDCLKFVSSDAFGVAVAALSSYDPKLRAAAYQVLGSFYQHLEGARFKEKRQLLYLLDTVKNGIKQQNLRVPFVMTTYVAKVAQQMLRPEEHMYMVVNKFLLGHQYLDFKRVPEFFKLFYSFDLEHKVEREWMLSVLEEGVTDRHCYELCDQQGLYFTLLGFCSSPLCEESTQILIINVLRKTAHVTKGAYNLTKAHGLLMWLLQLLERRFVDPRLLSAIVDLAHTLWFTNLGQKESRAEQISSAAEDKDKPQPAVKCLPLPLINEFLCLLLGVIKHLKTAGVKAPQLKPFLQTLSSVLMHRGIALGVHSDAGWLTLKPPLLSSSDVLSLLHRWGTLAHDTALLASLQGLATTCQLKDLLGAGRERGRAKGSTYQQALRSRGEEQAEADGESEKRDQSLLDECKPHLRHIFTHWEPETQAVPSTSPKTNPEVPETDSIDPVCKSRATASLLIKWTLQTLALAPYDGSSVLSFLKWVRIVVLPHKGIIDALMADVAIKMAFLRLYHQVCECGDPAQGSSRADTLSLFTSIMLPLLESQGVPLGPLHQTVVTACLPTSTDDHTGREAGLLLLSLYVHELWSGVESAELFLTHVRLVMSDHGKVKESKSAVVDICREILTTLDSSMST</sequence>
<dbReference type="InterPro" id="IPR039844">
    <property type="entry name" value="URB1"/>
</dbReference>
<feature type="domain" description="URB1 N-terminal" evidence="2">
    <location>
        <begin position="75"/>
        <end position="389"/>
    </location>
</feature>
<dbReference type="PANTHER" id="PTHR13500">
    <property type="entry name" value="NUCLEOLAR PRERIBOSOMAL-ASSOCIATED PROTEIN 1"/>
    <property type="match status" value="1"/>
</dbReference>
<dbReference type="GO" id="GO:0000463">
    <property type="term" value="P:maturation of LSU-rRNA from tricistronic rRNA transcript (SSU-rRNA, 5.8S rRNA, LSU-rRNA)"/>
    <property type="evidence" value="ECO:0007669"/>
    <property type="project" value="TreeGrafter"/>
</dbReference>
<dbReference type="GO" id="GO:0005730">
    <property type="term" value="C:nucleolus"/>
    <property type="evidence" value="ECO:0007669"/>
    <property type="project" value="TreeGrafter"/>
</dbReference>
<dbReference type="GeneID" id="105909255"/>